<organism evidence="1 2">
    <name type="scientific">Vaccinium darrowii</name>
    <dbReference type="NCBI Taxonomy" id="229202"/>
    <lineage>
        <taxon>Eukaryota</taxon>
        <taxon>Viridiplantae</taxon>
        <taxon>Streptophyta</taxon>
        <taxon>Embryophyta</taxon>
        <taxon>Tracheophyta</taxon>
        <taxon>Spermatophyta</taxon>
        <taxon>Magnoliopsida</taxon>
        <taxon>eudicotyledons</taxon>
        <taxon>Gunneridae</taxon>
        <taxon>Pentapetalae</taxon>
        <taxon>asterids</taxon>
        <taxon>Ericales</taxon>
        <taxon>Ericaceae</taxon>
        <taxon>Vaccinioideae</taxon>
        <taxon>Vaccinieae</taxon>
        <taxon>Vaccinium</taxon>
    </lineage>
</organism>
<proteinExistence type="predicted"/>
<comment type="caution">
    <text evidence="1">The sequence shown here is derived from an EMBL/GenBank/DDBJ whole genome shotgun (WGS) entry which is preliminary data.</text>
</comment>
<sequence length="178" mass="20402">MQWACISCYPLGYRRILAKGISKANTFLSSKTAVVTPEWMAPEILCDELSNEKSDVYSFGILLWELVTLQQPRRTLDPTSKTGDGNCCIKGQRLEIPSNVNPQVGALIEGCWAKGLVELRKEFQELIEACHRSHEYVPLLFVDRYFCIRSNNVHRNTMVLEHFQCRHQLVAHLQSSYI</sequence>
<accession>A0ACB7XV71</accession>
<reference evidence="1 2" key="1">
    <citation type="journal article" date="2021" name="Hortic Res">
        <title>High-quality reference genome and annotation aids understanding of berry development for evergreen blueberry (Vaccinium darrowii).</title>
        <authorList>
            <person name="Yu J."/>
            <person name="Hulse-Kemp A.M."/>
            <person name="Babiker E."/>
            <person name="Staton M."/>
        </authorList>
    </citation>
    <scope>NUCLEOTIDE SEQUENCE [LARGE SCALE GENOMIC DNA]</scope>
    <source>
        <strain evidence="2">cv. NJ 8807/NJ 8810</strain>
        <tissue evidence="1">Young leaf</tissue>
    </source>
</reference>
<dbReference type="Proteomes" id="UP000828048">
    <property type="component" value="Chromosome 1"/>
</dbReference>
<name>A0ACB7XV71_9ERIC</name>
<protein>
    <submittedName>
        <fullName evidence="1">Uncharacterized protein</fullName>
    </submittedName>
</protein>
<keyword evidence="2" id="KW-1185">Reference proteome</keyword>
<gene>
    <name evidence="1" type="ORF">Vadar_034160</name>
</gene>
<evidence type="ECO:0000313" key="2">
    <source>
        <dbReference type="Proteomes" id="UP000828048"/>
    </source>
</evidence>
<evidence type="ECO:0000313" key="1">
    <source>
        <dbReference type="EMBL" id="KAH7845009.1"/>
    </source>
</evidence>
<dbReference type="EMBL" id="CM037151">
    <property type="protein sequence ID" value="KAH7845009.1"/>
    <property type="molecule type" value="Genomic_DNA"/>
</dbReference>